<evidence type="ECO:0000256" key="2">
    <source>
        <dbReference type="ARBA" id="ARBA00022448"/>
    </source>
</evidence>
<keyword evidence="4 10" id="KW-0812">Transmembrane</keyword>
<evidence type="ECO:0000256" key="10">
    <source>
        <dbReference type="PROSITE-ProRule" id="PRU01360"/>
    </source>
</evidence>
<evidence type="ECO:0000256" key="11">
    <source>
        <dbReference type="RuleBase" id="RU003357"/>
    </source>
</evidence>
<dbReference type="Pfam" id="PF07715">
    <property type="entry name" value="Plug"/>
    <property type="match status" value="1"/>
</dbReference>
<keyword evidence="6 11" id="KW-0798">TonB box</keyword>
<evidence type="ECO:0000256" key="3">
    <source>
        <dbReference type="ARBA" id="ARBA00022452"/>
    </source>
</evidence>
<dbReference type="InterPro" id="IPR012910">
    <property type="entry name" value="Plug_dom"/>
</dbReference>
<keyword evidence="7 10" id="KW-0472">Membrane</keyword>
<dbReference type="PROSITE" id="PS52016">
    <property type="entry name" value="TONB_DEPENDENT_REC_3"/>
    <property type="match status" value="1"/>
</dbReference>
<dbReference type="Gene3D" id="2.60.40.1120">
    <property type="entry name" value="Carboxypeptidase-like, regulatory domain"/>
    <property type="match status" value="1"/>
</dbReference>
<dbReference type="Gene3D" id="2.170.130.10">
    <property type="entry name" value="TonB-dependent receptor, plug domain"/>
    <property type="match status" value="1"/>
</dbReference>
<dbReference type="InterPro" id="IPR036942">
    <property type="entry name" value="Beta-barrel_TonB_sf"/>
</dbReference>
<feature type="chain" id="PRO_5046863900" evidence="12">
    <location>
        <begin position="24"/>
        <end position="798"/>
    </location>
</feature>
<keyword evidence="16" id="KW-1185">Reference proteome</keyword>
<gene>
    <name evidence="15" type="ORF">OL497_19550</name>
</gene>
<name>A0ABT3IQ78_9BACT</name>
<dbReference type="InterPro" id="IPR000531">
    <property type="entry name" value="Beta-barrel_TonB"/>
</dbReference>
<sequence length="798" mass="89985">MQNKGILLMACLCLLGNFGIAQSKPVADFEGIIKDEKGAAIEAVIYIRENGKGTVASSTGVFSYKALPPGHYTLEIRAVGYKSLIQQIDLPLTTATPLTFQLRKKESQLSAVTVWGRSATEAVNKQSYNVVAIDAKKLYNTTLDIGQVMNRVSGARVRETGGVGSDVSFSLNGFTGKQVKFFVDGMPMDNFGSSFQLNNIPVNFAERVEIYKGVVPVWLGGDALGGAVNIVTNTTPRTYLDVSYSYGSFNTHKSAINAGYTANSGFTLQLNAFQNYSDNNYWVDVDVANLKSGVNTPMRVRRFHDRYRNETVVANVGVGNKKWADQLLFGITLGQNKADIQTGNRMYEVFGGRERKGNIIQPSVKYTKTNLFVKGLDLRIHGKYNLGEERAIDTLFRQYNWLGDWQYKDRNNPDAIGGELSRMDYTYRNNNGIGNVNLSYKINNKHAVTLNDVITTFNRKGQNKFDPDNIANKQPKKTLKNILGLGYRLDLNERWNTSVFMKHYYQLSESSDYMDGVYYHSRGTVSKFGYGLASTYFLLPALQVKASYEKAYRLPDNDELFGDVVNLTGNPDLKPESSDNINIGVNYSFAVHTDHHFSVDGNFIFRNAKDYIRNQLQPVRFDGFAAMMPVNTRDVTNRGVDGEIRYSYRNIFTAGVNATYQNLRNNTRIEPGKTEESDVYRDRIPNMPYFFGNANASISFKNVGWKNTLLTVGYNLLYVREFYLRWPSKGDKDTKNIIPEQLAHDMSIVYALANGKYNIAVEGSNLTDRTLYDNFSLQKPGRAFHVKFRYFFIKNQAH</sequence>
<feature type="domain" description="TonB-dependent receptor plug" evidence="14">
    <location>
        <begin position="126"/>
        <end position="227"/>
    </location>
</feature>
<evidence type="ECO:0000256" key="4">
    <source>
        <dbReference type="ARBA" id="ARBA00022692"/>
    </source>
</evidence>
<feature type="domain" description="TonB-dependent receptor-like beta-barrel" evidence="13">
    <location>
        <begin position="311"/>
        <end position="765"/>
    </location>
</feature>
<dbReference type="InterPro" id="IPR008969">
    <property type="entry name" value="CarboxyPept-like_regulatory"/>
</dbReference>
<evidence type="ECO:0000313" key="15">
    <source>
        <dbReference type="EMBL" id="MCW3486106.1"/>
    </source>
</evidence>
<evidence type="ECO:0000256" key="12">
    <source>
        <dbReference type="SAM" id="SignalP"/>
    </source>
</evidence>
<dbReference type="InterPro" id="IPR039426">
    <property type="entry name" value="TonB-dep_rcpt-like"/>
</dbReference>
<evidence type="ECO:0000256" key="8">
    <source>
        <dbReference type="ARBA" id="ARBA00023170"/>
    </source>
</evidence>
<reference evidence="15 16" key="1">
    <citation type="submission" date="2022-10" db="EMBL/GenBank/DDBJ databases">
        <title>Chitinophaga nivalis PC15 sp. nov., isolated from Pyeongchang county, South Korea.</title>
        <authorList>
            <person name="Trinh H.N."/>
        </authorList>
    </citation>
    <scope>NUCLEOTIDE SEQUENCE [LARGE SCALE GENOMIC DNA]</scope>
    <source>
        <strain evidence="15 16">PC14</strain>
    </source>
</reference>
<dbReference type="SUPFAM" id="SSF56935">
    <property type="entry name" value="Porins"/>
    <property type="match status" value="1"/>
</dbReference>
<keyword evidence="5 12" id="KW-0732">Signal</keyword>
<evidence type="ECO:0000259" key="14">
    <source>
        <dbReference type="Pfam" id="PF07715"/>
    </source>
</evidence>
<proteinExistence type="inferred from homology"/>
<dbReference type="Pfam" id="PF00593">
    <property type="entry name" value="TonB_dep_Rec_b-barrel"/>
    <property type="match status" value="1"/>
</dbReference>
<dbReference type="Proteomes" id="UP001207742">
    <property type="component" value="Unassembled WGS sequence"/>
</dbReference>
<feature type="signal peptide" evidence="12">
    <location>
        <begin position="1"/>
        <end position="23"/>
    </location>
</feature>
<comment type="caution">
    <text evidence="15">The sequence shown here is derived from an EMBL/GenBank/DDBJ whole genome shotgun (WGS) entry which is preliminary data.</text>
</comment>
<dbReference type="SUPFAM" id="SSF49464">
    <property type="entry name" value="Carboxypeptidase regulatory domain-like"/>
    <property type="match status" value="1"/>
</dbReference>
<dbReference type="EMBL" id="JAPDNS010000002">
    <property type="protein sequence ID" value="MCW3486106.1"/>
    <property type="molecule type" value="Genomic_DNA"/>
</dbReference>
<dbReference type="RefSeq" id="WP_264732921.1">
    <property type="nucleotide sequence ID" value="NZ_JAPDNR010000001.1"/>
</dbReference>
<evidence type="ECO:0000256" key="6">
    <source>
        <dbReference type="ARBA" id="ARBA00023077"/>
    </source>
</evidence>
<evidence type="ECO:0000256" key="5">
    <source>
        <dbReference type="ARBA" id="ARBA00022729"/>
    </source>
</evidence>
<dbReference type="InterPro" id="IPR037066">
    <property type="entry name" value="Plug_dom_sf"/>
</dbReference>
<dbReference type="Pfam" id="PF13715">
    <property type="entry name" value="CarbopepD_reg_2"/>
    <property type="match status" value="1"/>
</dbReference>
<evidence type="ECO:0000313" key="16">
    <source>
        <dbReference type="Proteomes" id="UP001207742"/>
    </source>
</evidence>
<dbReference type="PANTHER" id="PTHR30069">
    <property type="entry name" value="TONB-DEPENDENT OUTER MEMBRANE RECEPTOR"/>
    <property type="match status" value="1"/>
</dbReference>
<evidence type="ECO:0000256" key="7">
    <source>
        <dbReference type="ARBA" id="ARBA00023136"/>
    </source>
</evidence>
<keyword evidence="3 10" id="KW-1134">Transmembrane beta strand</keyword>
<accession>A0ABT3IQ78</accession>
<evidence type="ECO:0000259" key="13">
    <source>
        <dbReference type="Pfam" id="PF00593"/>
    </source>
</evidence>
<dbReference type="PANTHER" id="PTHR30069:SF29">
    <property type="entry name" value="HEMOGLOBIN AND HEMOGLOBIN-HAPTOGLOBIN-BINDING PROTEIN 1-RELATED"/>
    <property type="match status" value="1"/>
</dbReference>
<evidence type="ECO:0000256" key="9">
    <source>
        <dbReference type="ARBA" id="ARBA00023237"/>
    </source>
</evidence>
<keyword evidence="9 10" id="KW-0998">Cell outer membrane</keyword>
<keyword evidence="2 10" id="KW-0813">Transport</keyword>
<keyword evidence="8 15" id="KW-0675">Receptor</keyword>
<dbReference type="Gene3D" id="2.40.170.20">
    <property type="entry name" value="TonB-dependent receptor, beta-barrel domain"/>
    <property type="match status" value="1"/>
</dbReference>
<comment type="similarity">
    <text evidence="10 11">Belongs to the TonB-dependent receptor family.</text>
</comment>
<comment type="subcellular location">
    <subcellularLocation>
        <location evidence="1 10">Cell outer membrane</location>
        <topology evidence="1 10">Multi-pass membrane protein</topology>
    </subcellularLocation>
</comment>
<evidence type="ECO:0000256" key="1">
    <source>
        <dbReference type="ARBA" id="ARBA00004571"/>
    </source>
</evidence>
<protein>
    <submittedName>
        <fullName evidence="15">TonB-dependent receptor</fullName>
    </submittedName>
</protein>
<organism evidence="15 16">
    <name type="scientific">Chitinophaga nivalis</name>
    <dbReference type="NCBI Taxonomy" id="2991709"/>
    <lineage>
        <taxon>Bacteria</taxon>
        <taxon>Pseudomonadati</taxon>
        <taxon>Bacteroidota</taxon>
        <taxon>Chitinophagia</taxon>
        <taxon>Chitinophagales</taxon>
        <taxon>Chitinophagaceae</taxon>
        <taxon>Chitinophaga</taxon>
    </lineage>
</organism>